<dbReference type="PIRSF" id="PIRSF021700">
    <property type="entry name" value="3_dmu_93_MTrfase"/>
    <property type="match status" value="1"/>
</dbReference>
<dbReference type="Gene3D" id="3.30.720.100">
    <property type="match status" value="1"/>
</dbReference>
<evidence type="ECO:0000313" key="3">
    <source>
        <dbReference type="Proteomes" id="UP001235547"/>
    </source>
</evidence>
<dbReference type="PANTHER" id="PTHR33990:SF4">
    <property type="entry name" value="PHNB-LIKE DOMAIN-CONTAINING PROTEIN"/>
    <property type="match status" value="1"/>
</dbReference>
<evidence type="ECO:0000313" key="2">
    <source>
        <dbReference type="EMBL" id="WEX82941.1"/>
    </source>
</evidence>
<dbReference type="RefSeq" id="WP_280733707.1">
    <property type="nucleotide sequence ID" value="NZ_CP120368.1"/>
</dbReference>
<dbReference type="SUPFAM" id="SSF54593">
    <property type="entry name" value="Glyoxalase/Bleomycin resistance protein/Dihydroxybiphenyl dioxygenase"/>
    <property type="match status" value="1"/>
</dbReference>
<evidence type="ECO:0000259" key="1">
    <source>
        <dbReference type="Pfam" id="PF06983"/>
    </source>
</evidence>
<dbReference type="InterPro" id="IPR009725">
    <property type="entry name" value="3_dmu_93_MTrfase"/>
</dbReference>
<dbReference type="EMBL" id="CP120371">
    <property type="protein sequence ID" value="WEX82941.1"/>
    <property type="molecule type" value="Genomic_DNA"/>
</dbReference>
<accession>A0ABY8CWC3</accession>
<reference evidence="2 3" key="1">
    <citation type="submission" date="2023-03" db="EMBL/GenBank/DDBJ databases">
        <authorList>
            <person name="Kaur S."/>
            <person name="Espinosa-Saiz D."/>
            <person name="Velazquez E."/>
            <person name="Menendez E."/>
            <person name="diCenzo G.C."/>
        </authorList>
    </citation>
    <scope>NUCLEOTIDE SEQUENCE [LARGE SCALE GENOMIC DNA]</scope>
    <source>
        <strain evidence="2 3">LMG 27395</strain>
    </source>
</reference>
<name>A0ABY8CWC3_9HYPH</name>
<organism evidence="2 3">
    <name type="scientific">Sinorhizobium numidicum</name>
    <dbReference type="NCBI Taxonomy" id="680248"/>
    <lineage>
        <taxon>Bacteria</taxon>
        <taxon>Pseudomonadati</taxon>
        <taxon>Pseudomonadota</taxon>
        <taxon>Alphaproteobacteria</taxon>
        <taxon>Hyphomicrobiales</taxon>
        <taxon>Rhizobiaceae</taxon>
        <taxon>Sinorhizobium/Ensifer group</taxon>
        <taxon>Sinorhizobium</taxon>
    </lineage>
</organism>
<feature type="domain" description="PhnB-like" evidence="1">
    <location>
        <begin position="5"/>
        <end position="128"/>
    </location>
</feature>
<dbReference type="InterPro" id="IPR028973">
    <property type="entry name" value="PhnB-like"/>
</dbReference>
<protein>
    <submittedName>
        <fullName evidence="2">VOC family protein</fullName>
    </submittedName>
</protein>
<gene>
    <name evidence="2" type="ORF">PYH38_005288</name>
</gene>
<sequence length="131" mass="14470">MVKSVKPFLMFTGEAEAAMNIYLSLFPKAEIISIDRYGRGEAGAEGSVRQALLSIAGETIMCIDSPVKHDFGFTPSFSLFVECDSEEELERLASALAEGGKELMPRGNYGFSREFAWVSDRYGISWQLNLA</sequence>
<dbReference type="Gene3D" id="3.30.720.110">
    <property type="match status" value="1"/>
</dbReference>
<dbReference type="Pfam" id="PF06983">
    <property type="entry name" value="3-dmu-9_3-mt"/>
    <property type="match status" value="1"/>
</dbReference>
<dbReference type="Proteomes" id="UP001235547">
    <property type="component" value="Chromosome 1"/>
</dbReference>
<dbReference type="PANTHER" id="PTHR33990">
    <property type="entry name" value="PROTEIN YJDN-RELATED"/>
    <property type="match status" value="1"/>
</dbReference>
<dbReference type="CDD" id="cd06588">
    <property type="entry name" value="PhnB_like"/>
    <property type="match status" value="1"/>
</dbReference>
<dbReference type="InterPro" id="IPR029068">
    <property type="entry name" value="Glyas_Bleomycin-R_OHBP_Dase"/>
</dbReference>
<keyword evidence="3" id="KW-1185">Reference proteome</keyword>
<proteinExistence type="predicted"/>